<dbReference type="RefSeq" id="WP_394847398.1">
    <property type="nucleotide sequence ID" value="NZ_CP089982.1"/>
</dbReference>
<protein>
    <submittedName>
        <fullName evidence="1">Uncharacterized protein</fullName>
    </submittedName>
</protein>
<dbReference type="EMBL" id="CP089982">
    <property type="protein sequence ID" value="WXA96782.1"/>
    <property type="molecule type" value="Genomic_DNA"/>
</dbReference>
<evidence type="ECO:0000313" key="2">
    <source>
        <dbReference type="Proteomes" id="UP001379533"/>
    </source>
</evidence>
<name>A0ABZ2KDK7_9BACT</name>
<sequence>MGDRFGLVTEPVARVSDGEAAGDPALSRLGAYLQAYMNANGSAAFSQVMPSAPLVRAVFGHNPEDVVFSERDLPALFLWREEADAEYVAEDYLLETSDVSLLWVFPPAPQANQRLRQSFVNATWKLANLAIEAGRTPGFVVVGDMDPRAKTEGSLIYPYLGVWSIILRRRRRRTFVETMADSPSRRYAALEMNIELREQHEYDLGVFAPMSATNQTTARDRTGKVAVAVRY</sequence>
<dbReference type="Proteomes" id="UP001379533">
    <property type="component" value="Chromosome"/>
</dbReference>
<proteinExistence type="predicted"/>
<gene>
    <name evidence="1" type="ORF">LZC95_08025</name>
</gene>
<accession>A0ABZ2KDK7</accession>
<reference evidence="1 2" key="1">
    <citation type="submission" date="2021-12" db="EMBL/GenBank/DDBJ databases">
        <title>Discovery of the Pendulisporaceae a myxobacterial family with distinct sporulation behavior and unique specialized metabolism.</title>
        <authorList>
            <person name="Garcia R."/>
            <person name="Popoff A."/>
            <person name="Bader C.D."/>
            <person name="Loehr J."/>
            <person name="Walesch S."/>
            <person name="Walt C."/>
            <person name="Boldt J."/>
            <person name="Bunk B."/>
            <person name="Haeckl F.J.F.P.J."/>
            <person name="Gunesch A.P."/>
            <person name="Birkelbach J."/>
            <person name="Nuebel U."/>
            <person name="Pietschmann T."/>
            <person name="Bach T."/>
            <person name="Mueller R."/>
        </authorList>
    </citation>
    <scope>NUCLEOTIDE SEQUENCE [LARGE SCALE GENOMIC DNA]</scope>
    <source>
        <strain evidence="1 2">MSr12523</strain>
    </source>
</reference>
<evidence type="ECO:0000313" key="1">
    <source>
        <dbReference type="EMBL" id="WXA96782.1"/>
    </source>
</evidence>
<keyword evidence="2" id="KW-1185">Reference proteome</keyword>
<organism evidence="1 2">
    <name type="scientific">Pendulispora brunnea</name>
    <dbReference type="NCBI Taxonomy" id="2905690"/>
    <lineage>
        <taxon>Bacteria</taxon>
        <taxon>Pseudomonadati</taxon>
        <taxon>Myxococcota</taxon>
        <taxon>Myxococcia</taxon>
        <taxon>Myxococcales</taxon>
        <taxon>Sorangiineae</taxon>
        <taxon>Pendulisporaceae</taxon>
        <taxon>Pendulispora</taxon>
    </lineage>
</organism>